<proteinExistence type="predicted"/>
<comment type="caution">
    <text evidence="1">The sequence shown here is derived from an EMBL/GenBank/DDBJ whole genome shotgun (WGS) entry which is preliminary data.</text>
</comment>
<accession>A0A6L8Q6D9</accession>
<evidence type="ECO:0000313" key="1">
    <source>
        <dbReference type="EMBL" id="MZG28860.1"/>
    </source>
</evidence>
<reference evidence="1 2" key="1">
    <citation type="submission" date="2019-07" db="EMBL/GenBank/DDBJ databases">
        <title>Draft genome sequence of Adlercreutzia equolifaciens IPLA 37004, a human intestinal strain that does not produces equol from daidzein.</title>
        <authorList>
            <person name="Vazquez L."/>
            <person name="Florez A.B."/>
            <person name="Mayo B."/>
        </authorList>
    </citation>
    <scope>NUCLEOTIDE SEQUENCE [LARGE SCALE GENOMIC DNA]</scope>
    <source>
        <strain evidence="1 2">IPLA 37004</strain>
    </source>
</reference>
<organism evidence="1 2">
    <name type="scientific">Adlercreutzia equolifaciens</name>
    <dbReference type="NCBI Taxonomy" id="446660"/>
    <lineage>
        <taxon>Bacteria</taxon>
        <taxon>Bacillati</taxon>
        <taxon>Actinomycetota</taxon>
        <taxon>Coriobacteriia</taxon>
        <taxon>Eggerthellales</taxon>
        <taxon>Eggerthellaceae</taxon>
        <taxon>Adlercreutzia</taxon>
    </lineage>
</organism>
<protein>
    <submittedName>
        <fullName evidence="1">Uncharacterized protein</fullName>
    </submittedName>
</protein>
<dbReference type="Proteomes" id="UP000472380">
    <property type="component" value="Unassembled WGS sequence"/>
</dbReference>
<dbReference type="EMBL" id="VJNE01000024">
    <property type="protein sequence ID" value="MZG28860.1"/>
    <property type="molecule type" value="Genomic_DNA"/>
</dbReference>
<dbReference type="RefSeq" id="WP_161128294.1">
    <property type="nucleotide sequence ID" value="NZ_VJNE01000024.1"/>
</dbReference>
<evidence type="ECO:0000313" key="2">
    <source>
        <dbReference type="Proteomes" id="UP000472380"/>
    </source>
</evidence>
<gene>
    <name evidence="1" type="ORF">FM068_09765</name>
</gene>
<name>A0A6L8Q6D9_9ACTN</name>
<dbReference type="AlphaFoldDB" id="A0A6L8Q6D9"/>
<sequence>MAKVDTLPHHLRPLMGKPSVTMGRCAVCGRARPLEQHHIVRRGAGKLFDGTGREIEKPTVTLCGFGNNLKDADGREFCHGLAHANRLHFRWVEADPIACGGHWEVIVLDEPASYLKALGLEGWRRL</sequence>